<proteinExistence type="predicted"/>
<keyword evidence="3" id="KW-1185">Reference proteome</keyword>
<dbReference type="AlphaFoldDB" id="A0A366KYK5"/>
<name>A0A366KYK5_9SPHI</name>
<accession>A0A366KYK5</accession>
<comment type="caution">
    <text evidence="2">The sequence shown here is derived from an EMBL/GenBank/DDBJ whole genome shotgun (WGS) entry which is preliminary data.</text>
</comment>
<organism evidence="2 3">
    <name type="scientific">Pedobacter miscanthi</name>
    <dbReference type="NCBI Taxonomy" id="2259170"/>
    <lineage>
        <taxon>Bacteria</taxon>
        <taxon>Pseudomonadati</taxon>
        <taxon>Bacteroidota</taxon>
        <taxon>Sphingobacteriia</taxon>
        <taxon>Sphingobacteriales</taxon>
        <taxon>Sphingobacteriaceae</taxon>
        <taxon>Pedobacter</taxon>
    </lineage>
</organism>
<dbReference type="Proteomes" id="UP000252081">
    <property type="component" value="Unassembled WGS sequence"/>
</dbReference>
<protein>
    <submittedName>
        <fullName evidence="2">Uncharacterized protein</fullName>
    </submittedName>
</protein>
<feature type="compositionally biased region" description="Basic and acidic residues" evidence="1">
    <location>
        <begin position="46"/>
        <end position="61"/>
    </location>
</feature>
<sequence>MSAEDVQANYMRIKREVLDLVNTELEKMPKLEVKEKRKEKKQGQKKSMELANHGDGHALSM</sequence>
<dbReference type="EMBL" id="QNQU01000010">
    <property type="protein sequence ID" value="RBQ06696.1"/>
    <property type="molecule type" value="Genomic_DNA"/>
</dbReference>
<evidence type="ECO:0000256" key="1">
    <source>
        <dbReference type="SAM" id="MobiDB-lite"/>
    </source>
</evidence>
<feature type="region of interest" description="Disordered" evidence="1">
    <location>
        <begin position="31"/>
        <end position="61"/>
    </location>
</feature>
<evidence type="ECO:0000313" key="3">
    <source>
        <dbReference type="Proteomes" id="UP000252081"/>
    </source>
</evidence>
<reference evidence="2 3" key="1">
    <citation type="submission" date="2018-07" db="EMBL/GenBank/DDBJ databases">
        <title>A draft genome of a endophytic bacteria, a new species of Pedobacter.</title>
        <authorList>
            <person name="Zhang Z.D."/>
            <person name="Chen Z.J."/>
        </authorList>
    </citation>
    <scope>NUCLEOTIDE SEQUENCE [LARGE SCALE GENOMIC DNA]</scope>
    <source>
        <strain evidence="2 3">RS10</strain>
    </source>
</reference>
<gene>
    <name evidence="2" type="ORF">DRW42_12995</name>
</gene>
<evidence type="ECO:0000313" key="2">
    <source>
        <dbReference type="EMBL" id="RBQ06696.1"/>
    </source>
</evidence>